<evidence type="ECO:0000259" key="2">
    <source>
        <dbReference type="PROSITE" id="PS50879"/>
    </source>
</evidence>
<dbReference type="GO" id="GO:0003676">
    <property type="term" value="F:nucleic acid binding"/>
    <property type="evidence" value="ECO:0007669"/>
    <property type="project" value="InterPro"/>
</dbReference>
<protein>
    <recommendedName>
        <fullName evidence="2">RNase H type-1 domain-containing protein</fullName>
    </recommendedName>
</protein>
<dbReference type="InterPro" id="IPR012337">
    <property type="entry name" value="RNaseH-like_sf"/>
</dbReference>
<keyword evidence="4" id="KW-1185">Reference proteome</keyword>
<feature type="domain" description="RNase H type-1" evidence="2">
    <location>
        <begin position="1"/>
        <end position="100"/>
    </location>
</feature>
<proteinExistence type="predicted"/>
<evidence type="ECO:0000256" key="1">
    <source>
        <dbReference type="SAM" id="MobiDB-lite"/>
    </source>
</evidence>
<dbReference type="EMBL" id="CAXIEN010000028">
    <property type="protein sequence ID" value="CAL1267436.1"/>
    <property type="molecule type" value="Genomic_DNA"/>
</dbReference>
<dbReference type="InterPro" id="IPR002156">
    <property type="entry name" value="RNaseH_domain"/>
</dbReference>
<dbReference type="Proteomes" id="UP001497382">
    <property type="component" value="Unassembled WGS sequence"/>
</dbReference>
<name>A0AAV1Z7E2_9ARAC</name>
<gene>
    <name evidence="3" type="ORF">LARSCL_LOCUS3665</name>
</gene>
<dbReference type="CDD" id="cd09276">
    <property type="entry name" value="Rnase_HI_RT_non_LTR"/>
    <property type="match status" value="1"/>
</dbReference>
<dbReference type="Gene3D" id="3.30.420.10">
    <property type="entry name" value="Ribonuclease H-like superfamily/Ribonuclease H"/>
    <property type="match status" value="1"/>
</dbReference>
<evidence type="ECO:0000313" key="4">
    <source>
        <dbReference type="Proteomes" id="UP001497382"/>
    </source>
</evidence>
<feature type="region of interest" description="Disordered" evidence="1">
    <location>
        <begin position="128"/>
        <end position="150"/>
    </location>
</feature>
<dbReference type="SUPFAM" id="SSF53098">
    <property type="entry name" value="Ribonuclease H-like"/>
    <property type="match status" value="1"/>
</dbReference>
<dbReference type="AlphaFoldDB" id="A0AAV1Z7E2"/>
<dbReference type="PROSITE" id="PS50879">
    <property type="entry name" value="RNASE_H_1"/>
    <property type="match status" value="1"/>
</dbReference>
<organism evidence="3 4">
    <name type="scientific">Larinioides sclopetarius</name>
    <dbReference type="NCBI Taxonomy" id="280406"/>
    <lineage>
        <taxon>Eukaryota</taxon>
        <taxon>Metazoa</taxon>
        <taxon>Ecdysozoa</taxon>
        <taxon>Arthropoda</taxon>
        <taxon>Chelicerata</taxon>
        <taxon>Arachnida</taxon>
        <taxon>Araneae</taxon>
        <taxon>Araneomorphae</taxon>
        <taxon>Entelegynae</taxon>
        <taxon>Araneoidea</taxon>
        <taxon>Araneidae</taxon>
        <taxon>Larinioides</taxon>
    </lineage>
</organism>
<accession>A0AAV1Z7E2</accession>
<sequence>MTRGRLFVPNTSSVFQAEMVALIEAMRWLSQESLVKCTIHTDSQSSLKALAALQPNSPIAREILNISNTLTTEVTISWVKGHSGVLGNEIADQLARQGTVLWTVLSSSILISLNLTLKRISKNVPLKSGKIGGTSRKRGDGPSSSFLKST</sequence>
<comment type="caution">
    <text evidence="3">The sequence shown here is derived from an EMBL/GenBank/DDBJ whole genome shotgun (WGS) entry which is preliminary data.</text>
</comment>
<reference evidence="3 4" key="1">
    <citation type="submission" date="2024-04" db="EMBL/GenBank/DDBJ databases">
        <authorList>
            <person name="Rising A."/>
            <person name="Reimegard J."/>
            <person name="Sonavane S."/>
            <person name="Akerstrom W."/>
            <person name="Nylinder S."/>
            <person name="Hedman E."/>
            <person name="Kallberg Y."/>
        </authorList>
    </citation>
    <scope>NUCLEOTIDE SEQUENCE [LARGE SCALE GENOMIC DNA]</scope>
</reference>
<dbReference type="InterPro" id="IPR036397">
    <property type="entry name" value="RNaseH_sf"/>
</dbReference>
<evidence type="ECO:0000313" key="3">
    <source>
        <dbReference type="EMBL" id="CAL1267436.1"/>
    </source>
</evidence>
<dbReference type="GO" id="GO:0004523">
    <property type="term" value="F:RNA-DNA hybrid ribonuclease activity"/>
    <property type="evidence" value="ECO:0007669"/>
    <property type="project" value="InterPro"/>
</dbReference>
<dbReference type="Pfam" id="PF00075">
    <property type="entry name" value="RNase_H"/>
    <property type="match status" value="1"/>
</dbReference>